<dbReference type="OrthoDB" id="6182044at2"/>
<protein>
    <submittedName>
        <fullName evidence="1">Uncharacterized protein</fullName>
    </submittedName>
</protein>
<name>A0A498C2B5_9GAMM</name>
<dbReference type="RefSeq" id="WP_121442395.1">
    <property type="nucleotide sequence ID" value="NZ_RCDA01000002.1"/>
</dbReference>
<organism evidence="1 2">
    <name type="scientific">Alkalispirillum mobile</name>
    <dbReference type="NCBI Taxonomy" id="85925"/>
    <lineage>
        <taxon>Bacteria</taxon>
        <taxon>Pseudomonadati</taxon>
        <taxon>Pseudomonadota</taxon>
        <taxon>Gammaproteobacteria</taxon>
        <taxon>Chromatiales</taxon>
        <taxon>Ectothiorhodospiraceae</taxon>
        <taxon>Alkalispirillum</taxon>
    </lineage>
</organism>
<dbReference type="EMBL" id="RCDA01000002">
    <property type="protein sequence ID" value="RLK48756.1"/>
    <property type="molecule type" value="Genomic_DNA"/>
</dbReference>
<comment type="caution">
    <text evidence="1">The sequence shown here is derived from an EMBL/GenBank/DDBJ whole genome shotgun (WGS) entry which is preliminary data.</text>
</comment>
<dbReference type="Proteomes" id="UP000275461">
    <property type="component" value="Unassembled WGS sequence"/>
</dbReference>
<keyword evidence="2" id="KW-1185">Reference proteome</keyword>
<evidence type="ECO:0000313" key="2">
    <source>
        <dbReference type="Proteomes" id="UP000275461"/>
    </source>
</evidence>
<gene>
    <name evidence="1" type="ORF">DFR31_1867</name>
</gene>
<proteinExistence type="predicted"/>
<evidence type="ECO:0000313" key="1">
    <source>
        <dbReference type="EMBL" id="RLK48756.1"/>
    </source>
</evidence>
<reference evidence="1 2" key="1">
    <citation type="submission" date="2018-10" db="EMBL/GenBank/DDBJ databases">
        <title>Genomic Encyclopedia of Type Strains, Phase IV (KMG-IV): sequencing the most valuable type-strain genomes for metagenomic binning, comparative biology and taxonomic classification.</title>
        <authorList>
            <person name="Goeker M."/>
        </authorList>
    </citation>
    <scope>NUCLEOTIDE SEQUENCE [LARGE SCALE GENOMIC DNA]</scope>
    <source>
        <strain evidence="1 2">DSM 12769</strain>
    </source>
</reference>
<accession>A0A498C2B5</accession>
<dbReference type="AlphaFoldDB" id="A0A498C2B5"/>
<sequence length="139" mass="15183">MQIKSFDDLKTAGLQQENPQRLLMVLLRAEPDDDTRPSADEKVIEGSGHLVPVMATDRELTPELRLDVLAEEADKVGQPWDLILVSSLSAEGRLPSSEEAEPYLKKMAEAVEHGADLSGYAVFDRAGSPVRLQSNLGAE</sequence>